<feature type="transmembrane region" description="Helical" evidence="6">
    <location>
        <begin position="875"/>
        <end position="893"/>
    </location>
</feature>
<evidence type="ECO:0000313" key="10">
    <source>
        <dbReference type="Proteomes" id="UP000184225"/>
    </source>
</evidence>
<dbReference type="Proteomes" id="UP000184225">
    <property type="component" value="Unassembled WGS sequence"/>
</dbReference>
<keyword evidence="2 6" id="KW-0812">Transmembrane</keyword>
<evidence type="ECO:0000259" key="8">
    <source>
        <dbReference type="Pfam" id="PF05140"/>
    </source>
</evidence>
<proteinExistence type="predicted"/>
<reference evidence="9 10" key="1">
    <citation type="submission" date="2016-11" db="EMBL/GenBank/DDBJ databases">
        <authorList>
            <person name="Jaros S."/>
            <person name="Januszkiewicz K."/>
            <person name="Wedrychowicz H."/>
        </authorList>
    </citation>
    <scope>NUCLEOTIDE SEQUENCE [LARGE SCALE GENOMIC DNA]</scope>
    <source>
        <strain evidence="9 10">DSM 21425</strain>
    </source>
</reference>
<feature type="transmembrane region" description="Helical" evidence="6">
    <location>
        <begin position="908"/>
        <end position="937"/>
    </location>
</feature>
<dbReference type="GO" id="GO:0005886">
    <property type="term" value="C:plasma membrane"/>
    <property type="evidence" value="ECO:0007669"/>
    <property type="project" value="TreeGrafter"/>
</dbReference>
<keyword evidence="4 6" id="KW-1133">Transmembrane helix</keyword>
<keyword evidence="10" id="KW-1185">Reference proteome</keyword>
<dbReference type="InterPro" id="IPR007816">
    <property type="entry name" value="ResB-like_domain"/>
</dbReference>
<evidence type="ECO:0000259" key="7">
    <source>
        <dbReference type="Pfam" id="PF01578"/>
    </source>
</evidence>
<feature type="transmembrane region" description="Helical" evidence="6">
    <location>
        <begin position="787"/>
        <end position="807"/>
    </location>
</feature>
<organism evidence="9 10">
    <name type="scientific">Mesonia phycicola</name>
    <dbReference type="NCBI Taxonomy" id="579105"/>
    <lineage>
        <taxon>Bacteria</taxon>
        <taxon>Pseudomonadati</taxon>
        <taxon>Bacteroidota</taxon>
        <taxon>Flavobacteriia</taxon>
        <taxon>Flavobacteriales</taxon>
        <taxon>Flavobacteriaceae</taxon>
        <taxon>Mesonia</taxon>
    </lineage>
</organism>
<evidence type="ECO:0000256" key="1">
    <source>
        <dbReference type="ARBA" id="ARBA00004141"/>
    </source>
</evidence>
<feature type="transmembrane region" description="Helical" evidence="6">
    <location>
        <begin position="1022"/>
        <end position="1046"/>
    </location>
</feature>
<dbReference type="Pfam" id="PF01578">
    <property type="entry name" value="Cytochrom_C_asm"/>
    <property type="match status" value="1"/>
</dbReference>
<dbReference type="PANTHER" id="PTHR30071">
    <property type="entry name" value="HEME EXPORTER PROTEIN C"/>
    <property type="match status" value="1"/>
</dbReference>
<feature type="transmembrane region" description="Helical" evidence="6">
    <location>
        <begin position="79"/>
        <end position="100"/>
    </location>
</feature>
<dbReference type="GO" id="GO:0020037">
    <property type="term" value="F:heme binding"/>
    <property type="evidence" value="ECO:0007669"/>
    <property type="project" value="InterPro"/>
</dbReference>
<feature type="transmembrane region" description="Helical" evidence="6">
    <location>
        <begin position="852"/>
        <end position="868"/>
    </location>
</feature>
<evidence type="ECO:0000313" key="9">
    <source>
        <dbReference type="EMBL" id="SHI53004.1"/>
    </source>
</evidence>
<dbReference type="InterPro" id="IPR002541">
    <property type="entry name" value="Cyt_c_assembly"/>
</dbReference>
<sequence>MIQKKIANILFSTRLMAVLFIVFALAMAIGTFVENSYTTATAREWIYNAWWFEAIMLLFAVNFLGNIKRYRLWSKEKASTLLLHLSFFLIIIGAAITRYIGYEGVMPIREGEVSNVMLSQETYLTAMIDGEFNGEPLRRSVELPLNLAPGINNLKTVTTDFKGQKITFEVTEFINGAEEGLVEDENGENYLKIVEAGGGQRHDHYLKENEVANIHNILFALNKPTEGAINFMIENGEYKISSPFEGNYMRMADQKQGSVVADTVQPLVLRSLYNMAGMQFVIPDPVIKGRYDMVASDPKQKGQADGVVLNVTTAGETQQLKLLGAEGIINDFKEVEVGGLEIYARYGSKEHELPFALKLNDFIAEKYPGTEENPTPSYSAFKSKVELVDEGESKPFDIYMNHVLDHKGYRFFQSSFDADEKGTVLSVNHDWWGTWVTYIGYFLLYIGLMWILFDKNSRFGELTIKLDKLKAKKAKQLSILLLLVSFGSFAQQDVTSGTINEEQAPEHITEEHDHQHDHAVETEEHQHEAQAPISLSKEEVDKIIIKNKISEEHAAKFGKLIIQDAGGRMKPANTYSSELVRKLSKSDTYEGLTSDQVLFSMFENPSLWYNVPIIYVKAKNDSLHNILGVEKGLKHIPLANFFDEKGAYKLSSYLESAYKEEVKNQFQKDFISADEKVNLLYSALEGKVLKIFPVPNAENNKWLSYPEVIKTEGKFTGVDSLYVTQVLPLYMQTIQNAKSTGGYNKADEVLESLKGFQKKYGAEVMPSDKKIDLEIMYNKYDVFRGLFWQYMLAGSVMFILVIFRIFFDKKGLKIGVNISKVAIIILFALHTAGLIARWYISGHAPWSDAYESMIYVAWATMFFGLAFGRKSDLTFSSTTFVASMILMVAHLNWMDPSIANLVPVLDSYWLMIHVAVIVASYGPFTLGMILGLVSLILMILTNQKNKKKMAINIQELTIITELALTVGLVMLTIGNFLGGQWANESWGRYWGWDPKETWALISIMVYAFVIHMRLVPGMRGRFAFNWAAVFAFSSIMMTYFGVNFYLTGLHSYASGDQIISYQFIIAAFVIWLLLGFFARRKYVLFYKK</sequence>
<keyword evidence="3" id="KW-0201">Cytochrome c-type biogenesis</keyword>
<feature type="transmembrane region" description="Helical" evidence="6">
    <location>
        <begin position="819"/>
        <end position="840"/>
    </location>
</feature>
<evidence type="ECO:0000256" key="5">
    <source>
        <dbReference type="ARBA" id="ARBA00023136"/>
    </source>
</evidence>
<evidence type="ECO:0000256" key="2">
    <source>
        <dbReference type="ARBA" id="ARBA00022692"/>
    </source>
</evidence>
<gene>
    <name evidence="9" type="ORF">SAMN04488096_102249</name>
</gene>
<evidence type="ECO:0000256" key="6">
    <source>
        <dbReference type="SAM" id="Phobius"/>
    </source>
</evidence>
<dbReference type="InterPro" id="IPR045062">
    <property type="entry name" value="Cyt_c_biogenesis_CcsA/CcmC"/>
</dbReference>
<dbReference type="PANTHER" id="PTHR30071:SF1">
    <property type="entry name" value="CYTOCHROME B_B6 PROTEIN-RELATED"/>
    <property type="match status" value="1"/>
</dbReference>
<keyword evidence="5 6" id="KW-0472">Membrane</keyword>
<evidence type="ECO:0000256" key="4">
    <source>
        <dbReference type="ARBA" id="ARBA00022989"/>
    </source>
</evidence>
<dbReference type="EMBL" id="FQYY01000002">
    <property type="protein sequence ID" value="SHI53004.1"/>
    <property type="molecule type" value="Genomic_DNA"/>
</dbReference>
<feature type="domain" description="Cytochrome c assembly protein" evidence="7">
    <location>
        <begin position="846"/>
        <end position="1050"/>
    </location>
</feature>
<dbReference type="AlphaFoldDB" id="A0A1M6BWV5"/>
<feature type="transmembrane region" description="Helical" evidence="6">
    <location>
        <begin position="474"/>
        <end position="490"/>
    </location>
</feature>
<comment type="subcellular location">
    <subcellularLocation>
        <location evidence="1">Membrane</location>
        <topology evidence="1">Multi-pass membrane protein</topology>
    </subcellularLocation>
</comment>
<feature type="transmembrane region" description="Helical" evidence="6">
    <location>
        <begin position="958"/>
        <end position="977"/>
    </location>
</feature>
<accession>A0A1M6BWV5</accession>
<name>A0A1M6BWV5_9FLAO</name>
<feature type="transmembrane region" description="Helical" evidence="6">
    <location>
        <begin position="45"/>
        <end position="67"/>
    </location>
</feature>
<feature type="transmembrane region" description="Helical" evidence="6">
    <location>
        <begin position="431"/>
        <end position="453"/>
    </location>
</feature>
<dbReference type="GO" id="GO:0017004">
    <property type="term" value="P:cytochrome complex assembly"/>
    <property type="evidence" value="ECO:0007669"/>
    <property type="project" value="UniProtKB-KW"/>
</dbReference>
<feature type="domain" description="ResB-like" evidence="8">
    <location>
        <begin position="345"/>
        <end position="424"/>
    </location>
</feature>
<dbReference type="Pfam" id="PF05140">
    <property type="entry name" value="ResB"/>
    <property type="match status" value="1"/>
</dbReference>
<dbReference type="STRING" id="579105.SAMN04488096_102249"/>
<feature type="transmembrane region" description="Helical" evidence="6">
    <location>
        <begin position="12"/>
        <end position="33"/>
    </location>
</feature>
<feature type="transmembrane region" description="Helical" evidence="6">
    <location>
        <begin position="1058"/>
        <end position="1078"/>
    </location>
</feature>
<evidence type="ECO:0000256" key="3">
    <source>
        <dbReference type="ARBA" id="ARBA00022748"/>
    </source>
</evidence>
<feature type="transmembrane region" description="Helical" evidence="6">
    <location>
        <begin position="997"/>
        <end position="1015"/>
    </location>
</feature>
<protein>
    <submittedName>
        <fullName evidence="9">Cytochrome c-type biogenesis protein CcsB</fullName>
    </submittedName>
</protein>